<evidence type="ECO:0000313" key="13">
    <source>
        <dbReference type="Proteomes" id="UP000006038"/>
    </source>
</evidence>
<evidence type="ECO:0000256" key="5">
    <source>
        <dbReference type="ARBA" id="ARBA00022723"/>
    </source>
</evidence>
<dbReference type="SUPFAM" id="SSF57783">
    <property type="entry name" value="Zinc beta-ribbon"/>
    <property type="match status" value="1"/>
</dbReference>
<dbReference type="PANTHER" id="PTHR20934">
    <property type="entry name" value="TRANSCRIPTION ELONGATION FACTOR 1 HOMOLOG"/>
    <property type="match status" value="1"/>
</dbReference>
<dbReference type="Gene3D" id="2.20.25.190">
    <property type="match status" value="1"/>
</dbReference>
<evidence type="ECO:0000313" key="12">
    <source>
        <dbReference type="EnsemblPlants" id="OB06G13410.1"/>
    </source>
</evidence>
<keyword evidence="8 11" id="KW-0805">Transcription regulation</keyword>
<name>J3MBE7_ORYBR</name>
<evidence type="ECO:0000256" key="8">
    <source>
        <dbReference type="ARBA" id="ARBA00023015"/>
    </source>
</evidence>
<keyword evidence="5 11" id="KW-0479">Metal-binding</keyword>
<dbReference type="InterPro" id="IPR038567">
    <property type="entry name" value="T_Elf1_sf"/>
</dbReference>
<dbReference type="STRING" id="4533.J3MBE7"/>
<dbReference type="PANTHER" id="PTHR20934:SF21">
    <property type="entry name" value="TRANSCRIPTION ELONGATION FACTOR 1 HOMOLOG"/>
    <property type="match status" value="1"/>
</dbReference>
<evidence type="ECO:0000256" key="10">
    <source>
        <dbReference type="ARBA" id="ARBA00023242"/>
    </source>
</evidence>
<dbReference type="GO" id="GO:0008270">
    <property type="term" value="F:zinc ion binding"/>
    <property type="evidence" value="ECO:0007669"/>
    <property type="project" value="UniProtKB-KW"/>
</dbReference>
<dbReference type="GO" id="GO:0000993">
    <property type="term" value="F:RNA polymerase II complex binding"/>
    <property type="evidence" value="ECO:0007669"/>
    <property type="project" value="TreeGrafter"/>
</dbReference>
<keyword evidence="10 11" id="KW-0539">Nucleus</keyword>
<dbReference type="FunFam" id="2.20.25.190:FF:000001">
    <property type="entry name" value="Transcription elongation factor 1 homolog"/>
    <property type="match status" value="1"/>
</dbReference>
<dbReference type="HOGENOM" id="CLU_1589008_0_0_1"/>
<comment type="similarity">
    <text evidence="3 11">Belongs to the ELOF1 family.</text>
</comment>
<dbReference type="OrthoDB" id="637156at2759"/>
<evidence type="ECO:0000256" key="9">
    <source>
        <dbReference type="ARBA" id="ARBA00023163"/>
    </source>
</evidence>
<dbReference type="GO" id="GO:0008023">
    <property type="term" value="C:transcription elongation factor complex"/>
    <property type="evidence" value="ECO:0007669"/>
    <property type="project" value="TreeGrafter"/>
</dbReference>
<dbReference type="GeneID" id="102702200"/>
<keyword evidence="9 11" id="KW-0804">Transcription</keyword>
<gene>
    <name evidence="12" type="primary">LOC102702200</name>
</gene>
<evidence type="ECO:0000256" key="2">
    <source>
        <dbReference type="ARBA" id="ARBA00004123"/>
    </source>
</evidence>
<dbReference type="EnsemblPlants" id="OB06G13410.1">
    <property type="protein sequence ID" value="OB06G13410.1"/>
    <property type="gene ID" value="OB06G13410"/>
</dbReference>
<keyword evidence="13" id="KW-1185">Reference proteome</keyword>
<organism evidence="12">
    <name type="scientific">Oryza brachyantha</name>
    <name type="common">malo sina</name>
    <dbReference type="NCBI Taxonomy" id="4533"/>
    <lineage>
        <taxon>Eukaryota</taxon>
        <taxon>Viridiplantae</taxon>
        <taxon>Streptophyta</taxon>
        <taxon>Embryophyta</taxon>
        <taxon>Tracheophyta</taxon>
        <taxon>Spermatophyta</taxon>
        <taxon>Magnoliopsida</taxon>
        <taxon>Liliopsida</taxon>
        <taxon>Poales</taxon>
        <taxon>Poaceae</taxon>
        <taxon>BOP clade</taxon>
        <taxon>Oryzoideae</taxon>
        <taxon>Oryzeae</taxon>
        <taxon>Oryzinae</taxon>
        <taxon>Oryza</taxon>
    </lineage>
</organism>
<keyword evidence="7 11" id="KW-0862">Zinc</keyword>
<reference evidence="12" key="2">
    <citation type="submission" date="2013-04" db="UniProtKB">
        <authorList>
            <consortium name="EnsemblPlants"/>
        </authorList>
    </citation>
    <scope>IDENTIFICATION</scope>
</reference>
<evidence type="ECO:0000256" key="11">
    <source>
        <dbReference type="RuleBase" id="RU364033"/>
    </source>
</evidence>
<proteinExistence type="inferred from homology"/>
<sequence length="168" mass="18846">MESDSDANWDSSGRYKHARRLANHRRIISSSIITSLDRSIARRRLVLALLILQARAVPRDVPEMGTKKSWSSRLKAKSKKPAPKLETSFTCPFCSAAGAVECVVDLKLKIAEASCYTCLERYCTTAHALTEPIDVYTEWIDQCELANANAAADADDDDDRRRKRSRTN</sequence>
<dbReference type="KEGG" id="obr:102702200"/>
<evidence type="ECO:0000256" key="4">
    <source>
        <dbReference type="ARBA" id="ARBA00014973"/>
    </source>
</evidence>
<reference evidence="12" key="1">
    <citation type="journal article" date="2013" name="Nat. Commun.">
        <title>Whole-genome sequencing of Oryza brachyantha reveals mechanisms underlying Oryza genome evolution.</title>
        <authorList>
            <person name="Chen J."/>
            <person name="Huang Q."/>
            <person name="Gao D."/>
            <person name="Wang J."/>
            <person name="Lang Y."/>
            <person name="Liu T."/>
            <person name="Li B."/>
            <person name="Bai Z."/>
            <person name="Luis Goicoechea J."/>
            <person name="Liang C."/>
            <person name="Chen C."/>
            <person name="Zhang W."/>
            <person name="Sun S."/>
            <person name="Liao Y."/>
            <person name="Zhang X."/>
            <person name="Yang L."/>
            <person name="Song C."/>
            <person name="Wang M."/>
            <person name="Shi J."/>
            <person name="Liu G."/>
            <person name="Liu J."/>
            <person name="Zhou H."/>
            <person name="Zhou W."/>
            <person name="Yu Q."/>
            <person name="An N."/>
            <person name="Chen Y."/>
            <person name="Cai Q."/>
            <person name="Wang B."/>
            <person name="Liu B."/>
            <person name="Min J."/>
            <person name="Huang Y."/>
            <person name="Wu H."/>
            <person name="Li Z."/>
            <person name="Zhang Y."/>
            <person name="Yin Y."/>
            <person name="Song W."/>
            <person name="Jiang J."/>
            <person name="Jackson S.A."/>
            <person name="Wing R.A."/>
            <person name="Wang J."/>
            <person name="Chen M."/>
        </authorList>
    </citation>
    <scope>NUCLEOTIDE SEQUENCE [LARGE SCALE GENOMIC DNA]</scope>
    <source>
        <strain evidence="12">cv. IRGC 101232</strain>
    </source>
</reference>
<comment type="function">
    <text evidence="1 11">Transcription elongation factor implicated in the maintenance of proper chromatin structure in actively transcribed regions.</text>
</comment>
<dbReference type="Proteomes" id="UP000006038">
    <property type="component" value="Chromosome 6"/>
</dbReference>
<evidence type="ECO:0000256" key="3">
    <source>
        <dbReference type="ARBA" id="ARBA00009730"/>
    </source>
</evidence>
<dbReference type="eggNOG" id="KOG3214">
    <property type="taxonomic scope" value="Eukaryota"/>
</dbReference>
<dbReference type="GO" id="GO:0006368">
    <property type="term" value="P:transcription elongation by RNA polymerase II"/>
    <property type="evidence" value="ECO:0007669"/>
    <property type="project" value="TreeGrafter"/>
</dbReference>
<keyword evidence="6 11" id="KW-0863">Zinc-finger</keyword>
<dbReference type="AlphaFoldDB" id="J3MBE7"/>
<comment type="subcellular location">
    <subcellularLocation>
        <location evidence="2 11">Nucleus</location>
    </subcellularLocation>
</comment>
<evidence type="ECO:0000256" key="1">
    <source>
        <dbReference type="ARBA" id="ARBA00003357"/>
    </source>
</evidence>
<dbReference type="InterPro" id="IPR007808">
    <property type="entry name" value="Elf1"/>
</dbReference>
<protein>
    <recommendedName>
        <fullName evidence="4 11">Transcription elongation factor 1 homolog</fullName>
    </recommendedName>
</protein>
<dbReference type="Pfam" id="PF05129">
    <property type="entry name" value="Zn_ribbon_Elf1"/>
    <property type="match status" value="1"/>
</dbReference>
<evidence type="ECO:0000256" key="6">
    <source>
        <dbReference type="ARBA" id="ARBA00022771"/>
    </source>
</evidence>
<evidence type="ECO:0000256" key="7">
    <source>
        <dbReference type="ARBA" id="ARBA00022833"/>
    </source>
</evidence>
<accession>J3MBE7</accession>
<dbReference type="Gramene" id="OB06G13410.1">
    <property type="protein sequence ID" value="OB06G13410.1"/>
    <property type="gene ID" value="OB06G13410"/>
</dbReference>
<dbReference type="RefSeq" id="XP_006656660.2">
    <property type="nucleotide sequence ID" value="XM_006656597.3"/>
</dbReference>